<feature type="signal peptide" evidence="1">
    <location>
        <begin position="1"/>
        <end position="17"/>
    </location>
</feature>
<keyword evidence="3" id="KW-1185">Reference proteome</keyword>
<sequence length="133" mass="13309">MFSQLLAISTLALLAVGEKSVAAPAATTTAPPAIFTVAVPLGLGPENAIFNAGIIGSDATATTITYSLAEDVLEAVTATINPKSLIQVQEGGTQTCTLTPSASSVLCTFPATPTPFEVVLPLTTVPILGPTVG</sequence>
<reference evidence="2" key="1">
    <citation type="submission" date="2023-03" db="EMBL/GenBank/DDBJ databases">
        <title>Massive genome expansion in bonnet fungi (Mycena s.s.) driven by repeated elements and novel gene families across ecological guilds.</title>
        <authorList>
            <consortium name="Lawrence Berkeley National Laboratory"/>
            <person name="Harder C.B."/>
            <person name="Miyauchi S."/>
            <person name="Viragh M."/>
            <person name="Kuo A."/>
            <person name="Thoen E."/>
            <person name="Andreopoulos B."/>
            <person name="Lu D."/>
            <person name="Skrede I."/>
            <person name="Drula E."/>
            <person name="Henrissat B."/>
            <person name="Morin E."/>
            <person name="Kohler A."/>
            <person name="Barry K."/>
            <person name="LaButti K."/>
            <person name="Morin E."/>
            <person name="Salamov A."/>
            <person name="Lipzen A."/>
            <person name="Mereny Z."/>
            <person name="Hegedus B."/>
            <person name="Baldrian P."/>
            <person name="Stursova M."/>
            <person name="Weitz H."/>
            <person name="Taylor A."/>
            <person name="Grigoriev I.V."/>
            <person name="Nagy L.G."/>
            <person name="Martin F."/>
            <person name="Kauserud H."/>
        </authorList>
    </citation>
    <scope>NUCLEOTIDE SEQUENCE</scope>
    <source>
        <strain evidence="2">9284</strain>
    </source>
</reference>
<dbReference type="EMBL" id="JARKIF010000010">
    <property type="protein sequence ID" value="KAJ7628853.1"/>
    <property type="molecule type" value="Genomic_DNA"/>
</dbReference>
<comment type="caution">
    <text evidence="2">The sequence shown here is derived from an EMBL/GenBank/DDBJ whole genome shotgun (WGS) entry which is preliminary data.</text>
</comment>
<gene>
    <name evidence="2" type="ORF">FB45DRAFT_1059531</name>
</gene>
<protein>
    <submittedName>
        <fullName evidence="2">Uncharacterized protein</fullName>
    </submittedName>
</protein>
<proteinExistence type="predicted"/>
<dbReference type="Proteomes" id="UP001221142">
    <property type="component" value="Unassembled WGS sequence"/>
</dbReference>
<accession>A0AAD7FNE5</accession>
<evidence type="ECO:0000313" key="3">
    <source>
        <dbReference type="Proteomes" id="UP001221142"/>
    </source>
</evidence>
<name>A0AAD7FNE5_9AGAR</name>
<evidence type="ECO:0000256" key="1">
    <source>
        <dbReference type="SAM" id="SignalP"/>
    </source>
</evidence>
<feature type="chain" id="PRO_5041900999" evidence="1">
    <location>
        <begin position="18"/>
        <end position="133"/>
    </location>
</feature>
<organism evidence="2 3">
    <name type="scientific">Roridomyces roridus</name>
    <dbReference type="NCBI Taxonomy" id="1738132"/>
    <lineage>
        <taxon>Eukaryota</taxon>
        <taxon>Fungi</taxon>
        <taxon>Dikarya</taxon>
        <taxon>Basidiomycota</taxon>
        <taxon>Agaricomycotina</taxon>
        <taxon>Agaricomycetes</taxon>
        <taxon>Agaricomycetidae</taxon>
        <taxon>Agaricales</taxon>
        <taxon>Marasmiineae</taxon>
        <taxon>Mycenaceae</taxon>
        <taxon>Roridomyces</taxon>
    </lineage>
</organism>
<evidence type="ECO:0000313" key="2">
    <source>
        <dbReference type="EMBL" id="KAJ7628853.1"/>
    </source>
</evidence>
<dbReference type="AlphaFoldDB" id="A0AAD7FNE5"/>
<keyword evidence="1" id="KW-0732">Signal</keyword>